<dbReference type="Pfam" id="PF00128">
    <property type="entry name" value="Alpha-amylase"/>
    <property type="match status" value="1"/>
</dbReference>
<dbReference type="Gene3D" id="3.20.20.80">
    <property type="entry name" value="Glycosidases"/>
    <property type="match status" value="4"/>
</dbReference>
<dbReference type="PANTHER" id="PTHR10357:SF216">
    <property type="entry name" value="MALTOOLIGOSYL TREHALOSE SYNTHASE-RELATED"/>
    <property type="match status" value="1"/>
</dbReference>
<organism evidence="2 3">
    <name type="scientific">Pontibacter qinzhouensis</name>
    <dbReference type="NCBI Taxonomy" id="2603253"/>
    <lineage>
        <taxon>Bacteria</taxon>
        <taxon>Pseudomonadati</taxon>
        <taxon>Bacteroidota</taxon>
        <taxon>Cytophagia</taxon>
        <taxon>Cytophagales</taxon>
        <taxon>Hymenobacteraceae</taxon>
        <taxon>Pontibacter</taxon>
    </lineage>
</organism>
<keyword evidence="3" id="KW-1185">Reference proteome</keyword>
<accession>A0A5C8IKS4</accession>
<dbReference type="RefSeq" id="WP_147924187.1">
    <property type="nucleotide sequence ID" value="NZ_VRTY01000168.1"/>
</dbReference>
<dbReference type="CDD" id="cd11336">
    <property type="entry name" value="AmyAc_MTSase"/>
    <property type="match status" value="1"/>
</dbReference>
<dbReference type="InterPro" id="IPR006047">
    <property type="entry name" value="GH13_cat_dom"/>
</dbReference>
<dbReference type="SMART" id="SM00642">
    <property type="entry name" value="Aamy"/>
    <property type="match status" value="1"/>
</dbReference>
<evidence type="ECO:0000313" key="2">
    <source>
        <dbReference type="EMBL" id="TXK21565.1"/>
    </source>
</evidence>
<dbReference type="InterPro" id="IPR012767">
    <property type="entry name" value="Trehalose_TreY"/>
</dbReference>
<protein>
    <submittedName>
        <fullName evidence="2">Malto-oligosyltrehalose synthase</fullName>
    </submittedName>
</protein>
<name>A0A5C8IKS4_9BACT</name>
<sequence>MVYIPKATYRLQVSPAFTLKDVRKIIPYLHELGISTLYAAPFFKAKTGSEHGYDVAEVEQIGHKVGTTEEFEEITRELQERGMGWLQDIVPNHMAYHPENRWLMDVLEKGQKSYYINFFDIDFAHPGFGGKLMVPFLGDTLKNVLKERQLKLTFGESGFSVNYFETCYPASLSVYEPLILQILEEAGTTAGTEELRHKLEHLQQTSNSDKIDMALWQQVLLDLSHTIQQNEALNQALEKVLAGVNNHPESFQQVLEQQYYTLCHWQLTEQQINFRRFFTVNDLICLRMEQKEVFDKYHEFIKRLVDTGLVQGLRVDHVDGLFDPDTYLERLRQMAGEEVYLVVEKILEGHENLPEDWPIQGNSGYDFLAWISNLFTDPTGEKKLTSLYKQLVPDAATDYEKLVFEKKMFILKNQMPGELENLLRYLGQHQLLTPEFTEEQWRKALGVLLASFPVYRIYARSFPLSELAVEVIDKAFAEALHRAPDIEAQLLHLRSLFQPGEQEPQEVLQHKLYFVMRSQQFTGPLAAKGVEDTTFYNYNRFISLNEVGNSPDVFNIRPNEFHKLMKYKLKSYPHSLNATATHDTKRGEGARMRLNVLSELPDEWEVQVQDWLAMIQEHIKPGYPKRNDIYFLLQTLLGVLPVDGAIDESIVERVQEYLIKAFREAKVNTNWSEPNEEYESAVKELVEHLLLKDEKFMQAFRPFFLKLAHYGWIYSLCQALLKVTCPGVPDIYQGCELWDFSLVDPDNRRPVDYEQRQHYLQEMKVQEQQDADGLLADLLANPADARVKLYLLYKVLNVRRDLHELFSFGDYQPLNVTGKHKTHILAFTRRYEGQWCMVVVPRLLVPVVSEEQLPLGQVWEDTTIVLPPDAPAEWQQIFGQQQLTVQPEIPVADILDKFPVAFLTATAS</sequence>
<dbReference type="NCBIfam" id="TIGR02401">
    <property type="entry name" value="trehalose_TreY"/>
    <property type="match status" value="1"/>
</dbReference>
<evidence type="ECO:0000259" key="1">
    <source>
        <dbReference type="SMART" id="SM00642"/>
    </source>
</evidence>
<dbReference type="GO" id="GO:0005992">
    <property type="term" value="P:trehalose biosynthetic process"/>
    <property type="evidence" value="ECO:0007669"/>
    <property type="project" value="TreeGrafter"/>
</dbReference>
<dbReference type="GO" id="GO:0030980">
    <property type="term" value="P:alpha-glucan catabolic process"/>
    <property type="evidence" value="ECO:0007669"/>
    <property type="project" value="TreeGrafter"/>
</dbReference>
<evidence type="ECO:0000313" key="3">
    <source>
        <dbReference type="Proteomes" id="UP000321926"/>
    </source>
</evidence>
<dbReference type="EMBL" id="VRTY01000168">
    <property type="protein sequence ID" value="TXK21565.1"/>
    <property type="molecule type" value="Genomic_DNA"/>
</dbReference>
<dbReference type="GO" id="GO:0047470">
    <property type="term" value="F:(1,4)-alpha-D-glucan 1-alpha-D-glucosylmutase activity"/>
    <property type="evidence" value="ECO:0007669"/>
    <property type="project" value="TreeGrafter"/>
</dbReference>
<feature type="domain" description="Glycosyl hydrolase family 13 catalytic" evidence="1">
    <location>
        <begin position="12"/>
        <end position="494"/>
    </location>
</feature>
<proteinExistence type="predicted"/>
<reference evidence="2 3" key="1">
    <citation type="submission" date="2019-08" db="EMBL/GenBank/DDBJ databases">
        <authorList>
            <person name="Shi S."/>
        </authorList>
    </citation>
    <scope>NUCLEOTIDE SEQUENCE [LARGE SCALE GENOMIC DNA]</scope>
    <source>
        <strain evidence="2 3">GY10130</strain>
    </source>
</reference>
<dbReference type="Proteomes" id="UP000321926">
    <property type="component" value="Unassembled WGS sequence"/>
</dbReference>
<dbReference type="PANTHER" id="PTHR10357">
    <property type="entry name" value="ALPHA-AMYLASE FAMILY MEMBER"/>
    <property type="match status" value="1"/>
</dbReference>
<dbReference type="AlphaFoldDB" id="A0A5C8IKS4"/>
<dbReference type="InterPro" id="IPR017853">
    <property type="entry name" value="GH"/>
</dbReference>
<gene>
    <name evidence="2" type="primary">treY</name>
    <name evidence="2" type="ORF">FVR03_23350</name>
</gene>
<dbReference type="SUPFAM" id="SSF51445">
    <property type="entry name" value="(Trans)glycosidases"/>
    <property type="match status" value="1"/>
</dbReference>
<dbReference type="OrthoDB" id="9811841at2"/>
<comment type="caution">
    <text evidence="2">The sequence shown here is derived from an EMBL/GenBank/DDBJ whole genome shotgun (WGS) entry which is preliminary data.</text>
</comment>